<keyword evidence="12 13" id="KW-0472">Membrane</keyword>
<dbReference type="AlphaFoldDB" id="A0A2Z5N4U1"/>
<feature type="domain" description="HAMP" evidence="15">
    <location>
        <begin position="178"/>
        <end position="230"/>
    </location>
</feature>
<keyword evidence="9" id="KW-0067">ATP-binding</keyword>
<evidence type="ECO:0000259" key="14">
    <source>
        <dbReference type="PROSITE" id="PS50109"/>
    </source>
</evidence>
<name>A0A2Z5N4U1_BURPY</name>
<comment type="catalytic activity">
    <reaction evidence="1">
        <text>ATP + protein L-histidine = ADP + protein N-phospho-L-histidine.</text>
        <dbReference type="EC" id="2.7.13.3"/>
    </reaction>
</comment>
<dbReference type="InterPro" id="IPR005467">
    <property type="entry name" value="His_kinase_dom"/>
</dbReference>
<organism evidence="16 17">
    <name type="scientific">Burkholderia pyrrocinia</name>
    <name type="common">Pseudomonas pyrrocinia</name>
    <dbReference type="NCBI Taxonomy" id="60550"/>
    <lineage>
        <taxon>Bacteria</taxon>
        <taxon>Pseudomonadati</taxon>
        <taxon>Pseudomonadota</taxon>
        <taxon>Betaproteobacteria</taxon>
        <taxon>Burkholderiales</taxon>
        <taxon>Burkholderiaceae</taxon>
        <taxon>Burkholderia</taxon>
        <taxon>Burkholderia cepacia complex</taxon>
    </lineage>
</organism>
<evidence type="ECO:0000256" key="7">
    <source>
        <dbReference type="ARBA" id="ARBA00022741"/>
    </source>
</evidence>
<keyword evidence="5" id="KW-0808">Transferase</keyword>
<protein>
    <recommendedName>
        <fullName evidence="3">histidine kinase</fullName>
        <ecNumber evidence="3">2.7.13.3</ecNumber>
    </recommendedName>
</protein>
<dbReference type="Gene3D" id="1.20.5.1040">
    <property type="entry name" value="Sensor protein qsec"/>
    <property type="match status" value="1"/>
</dbReference>
<evidence type="ECO:0000256" key="9">
    <source>
        <dbReference type="ARBA" id="ARBA00022840"/>
    </source>
</evidence>
<evidence type="ECO:0000256" key="5">
    <source>
        <dbReference type="ARBA" id="ARBA00022679"/>
    </source>
</evidence>
<dbReference type="InterPro" id="IPR036097">
    <property type="entry name" value="HisK_dim/P_sf"/>
</dbReference>
<evidence type="ECO:0000256" key="13">
    <source>
        <dbReference type="SAM" id="Phobius"/>
    </source>
</evidence>
<dbReference type="PROSITE" id="PS50109">
    <property type="entry name" value="HIS_KIN"/>
    <property type="match status" value="1"/>
</dbReference>
<evidence type="ECO:0000256" key="6">
    <source>
        <dbReference type="ARBA" id="ARBA00022692"/>
    </source>
</evidence>
<dbReference type="Proteomes" id="UP000253104">
    <property type="component" value="Chromosome mHSR5_B"/>
</dbReference>
<sequence length="450" mass="49137">MMRSIRQRLTLLVLSGVVVVWAYSLLSSYRQAIQEAEEWDETRIEQIARAFAALDATDLPVFADIALGSSEDDDGDNDTSPRMLYQVSDTGGRILAASPGLDSLDLPVFPAAASSPIRFGNPKWHAYVLTDAARGRTVRIFEQRSHRSDLSAEVARRVARPLAFALPVLAVLIWLAIGRSLTPLRTLSEAIEARSPDSLDAIGTKGIPDEVRPLVAALNTLLQRLRGSLDRERAFTSDAAHELKTPLAALKVQAQVALTARDPDRQRRAMQRVVEGVDRSTHLADQLLALARLDETVPMAGEDIDLARVVQTCINDHQTRADRKRIALNSRVDGPVIAHAPSTLVRVLLDNLVDNAIKYGREEGRVEITSWQDAGAVSLQVQDDGHGVSDEDLSRLQDRFFRGADHQESGSGLGLSIVARIVTKLGGRFMYIDGLDGKGFGIRVVLPASA</sequence>
<dbReference type="InterPro" id="IPR003594">
    <property type="entry name" value="HATPase_dom"/>
</dbReference>
<dbReference type="InterPro" id="IPR036890">
    <property type="entry name" value="HATPase_C_sf"/>
</dbReference>
<dbReference type="SUPFAM" id="SSF47384">
    <property type="entry name" value="Homodimeric domain of signal transducing histidine kinase"/>
    <property type="match status" value="1"/>
</dbReference>
<dbReference type="PRINTS" id="PR00344">
    <property type="entry name" value="BCTRLSENSOR"/>
</dbReference>
<dbReference type="EMBL" id="CP024903">
    <property type="protein sequence ID" value="AXF23958.1"/>
    <property type="molecule type" value="Genomic_DNA"/>
</dbReference>
<dbReference type="SMART" id="SM00388">
    <property type="entry name" value="HisKA"/>
    <property type="match status" value="1"/>
</dbReference>
<keyword evidence="4" id="KW-0597">Phosphoprotein</keyword>
<feature type="transmembrane region" description="Helical" evidence="13">
    <location>
        <begin position="158"/>
        <end position="177"/>
    </location>
</feature>
<evidence type="ECO:0000259" key="15">
    <source>
        <dbReference type="PROSITE" id="PS50885"/>
    </source>
</evidence>
<dbReference type="GO" id="GO:0005524">
    <property type="term" value="F:ATP binding"/>
    <property type="evidence" value="ECO:0007669"/>
    <property type="project" value="UniProtKB-KW"/>
</dbReference>
<keyword evidence="8 16" id="KW-0418">Kinase</keyword>
<dbReference type="FunFam" id="1.10.287.130:FF:000035">
    <property type="entry name" value="Two-component sensor histidine kinase"/>
    <property type="match status" value="1"/>
</dbReference>
<keyword evidence="7" id="KW-0547">Nucleotide-binding</keyword>
<dbReference type="CDD" id="cd00082">
    <property type="entry name" value="HisKA"/>
    <property type="match status" value="1"/>
</dbReference>
<dbReference type="InterPro" id="IPR004358">
    <property type="entry name" value="Sig_transdc_His_kin-like_C"/>
</dbReference>
<feature type="domain" description="Histidine kinase" evidence="14">
    <location>
        <begin position="238"/>
        <end position="450"/>
    </location>
</feature>
<dbReference type="GO" id="GO:0000155">
    <property type="term" value="F:phosphorelay sensor kinase activity"/>
    <property type="evidence" value="ECO:0007669"/>
    <property type="project" value="InterPro"/>
</dbReference>
<accession>A0A2Z5N4U1</accession>
<dbReference type="InterPro" id="IPR003660">
    <property type="entry name" value="HAMP_dom"/>
</dbReference>
<dbReference type="PANTHER" id="PTHR45436">
    <property type="entry name" value="SENSOR HISTIDINE KINASE YKOH"/>
    <property type="match status" value="1"/>
</dbReference>
<evidence type="ECO:0000313" key="16">
    <source>
        <dbReference type="EMBL" id="AXF23958.1"/>
    </source>
</evidence>
<keyword evidence="6 13" id="KW-0812">Transmembrane</keyword>
<dbReference type="PANTHER" id="PTHR45436:SF14">
    <property type="entry name" value="SENSOR PROTEIN QSEC"/>
    <property type="match status" value="1"/>
</dbReference>
<dbReference type="GO" id="GO:0005886">
    <property type="term" value="C:plasma membrane"/>
    <property type="evidence" value="ECO:0007669"/>
    <property type="project" value="TreeGrafter"/>
</dbReference>
<dbReference type="Pfam" id="PF02518">
    <property type="entry name" value="HATPase_c"/>
    <property type="match status" value="1"/>
</dbReference>
<dbReference type="Gene3D" id="3.30.565.10">
    <property type="entry name" value="Histidine kinase-like ATPase, C-terminal domain"/>
    <property type="match status" value="1"/>
</dbReference>
<evidence type="ECO:0000256" key="12">
    <source>
        <dbReference type="ARBA" id="ARBA00023136"/>
    </source>
</evidence>
<dbReference type="SMART" id="SM00387">
    <property type="entry name" value="HATPase_c"/>
    <property type="match status" value="1"/>
</dbReference>
<dbReference type="OrthoDB" id="8554694at2"/>
<reference evidence="16 17" key="1">
    <citation type="journal article" date="2018" name="ISME J.">
        <title>Involvement of Burkholderiaceae and sulfurous volatiles in disease-suppressive soils.</title>
        <authorList>
            <person name="Carrion V.J."/>
            <person name="Cordovez V."/>
            <person name="Tyc O."/>
            <person name="Etalo D.W."/>
            <person name="de Bruijn I."/>
            <person name="de Jager V.C."/>
            <person name="Medema M.H."/>
            <person name="Eberl L."/>
            <person name="Raaijmakers J.M."/>
        </authorList>
    </citation>
    <scope>NUCLEOTIDE SEQUENCE [LARGE SCALE GENOMIC DNA]</scope>
    <source>
        <strain evidence="17">mHSR5</strain>
    </source>
</reference>
<gene>
    <name evidence="16" type="ORF">CUJ89_26740</name>
</gene>
<dbReference type="CDD" id="cd00075">
    <property type="entry name" value="HATPase"/>
    <property type="match status" value="1"/>
</dbReference>
<dbReference type="SUPFAM" id="SSF55874">
    <property type="entry name" value="ATPase domain of HSP90 chaperone/DNA topoisomerase II/histidine kinase"/>
    <property type="match status" value="1"/>
</dbReference>
<evidence type="ECO:0000313" key="17">
    <source>
        <dbReference type="Proteomes" id="UP000253104"/>
    </source>
</evidence>
<keyword evidence="10 13" id="KW-1133">Transmembrane helix</keyword>
<evidence type="ECO:0000256" key="1">
    <source>
        <dbReference type="ARBA" id="ARBA00000085"/>
    </source>
</evidence>
<proteinExistence type="predicted"/>
<dbReference type="InterPro" id="IPR050428">
    <property type="entry name" value="TCS_sensor_his_kinase"/>
</dbReference>
<evidence type="ECO:0000256" key="10">
    <source>
        <dbReference type="ARBA" id="ARBA00022989"/>
    </source>
</evidence>
<keyword evidence="11" id="KW-0902">Two-component regulatory system</keyword>
<dbReference type="Gene3D" id="1.10.287.130">
    <property type="match status" value="1"/>
</dbReference>
<evidence type="ECO:0000256" key="2">
    <source>
        <dbReference type="ARBA" id="ARBA00004141"/>
    </source>
</evidence>
<dbReference type="PROSITE" id="PS50885">
    <property type="entry name" value="HAMP"/>
    <property type="match status" value="1"/>
</dbReference>
<dbReference type="Pfam" id="PF00512">
    <property type="entry name" value="HisKA"/>
    <property type="match status" value="1"/>
</dbReference>
<dbReference type="InterPro" id="IPR003661">
    <property type="entry name" value="HisK_dim/P_dom"/>
</dbReference>
<evidence type="ECO:0000256" key="3">
    <source>
        <dbReference type="ARBA" id="ARBA00012438"/>
    </source>
</evidence>
<evidence type="ECO:0000256" key="8">
    <source>
        <dbReference type="ARBA" id="ARBA00022777"/>
    </source>
</evidence>
<evidence type="ECO:0000256" key="11">
    <source>
        <dbReference type="ARBA" id="ARBA00023012"/>
    </source>
</evidence>
<comment type="subcellular location">
    <subcellularLocation>
        <location evidence="2">Membrane</location>
        <topology evidence="2">Multi-pass membrane protein</topology>
    </subcellularLocation>
</comment>
<evidence type="ECO:0000256" key="4">
    <source>
        <dbReference type="ARBA" id="ARBA00022553"/>
    </source>
</evidence>
<dbReference type="EC" id="2.7.13.3" evidence="3"/>